<dbReference type="GO" id="GO:0004674">
    <property type="term" value="F:protein serine/threonine kinase activity"/>
    <property type="evidence" value="ECO:0007669"/>
    <property type="project" value="UniProtKB-KW"/>
</dbReference>
<protein>
    <submittedName>
        <fullName evidence="8">Kinase-like domain-containing protein</fullName>
    </submittedName>
</protein>
<evidence type="ECO:0000256" key="6">
    <source>
        <dbReference type="PROSITE-ProRule" id="PRU10141"/>
    </source>
</evidence>
<accession>A0A5N6GFJ5</accession>
<dbReference type="PANTHER" id="PTHR45646">
    <property type="entry name" value="SERINE/THREONINE-PROTEIN KINASE DOA-RELATED"/>
    <property type="match status" value="1"/>
</dbReference>
<keyword evidence="4 8" id="KW-0418">Kinase</keyword>
<evidence type="ECO:0000256" key="5">
    <source>
        <dbReference type="ARBA" id="ARBA00022840"/>
    </source>
</evidence>
<keyword evidence="3 6" id="KW-0547">Nucleotide-binding</keyword>
<sequence length="518" mass="58008">MSPNDPHDEACSDDWAKPIEANTALSSRLDTMVRELGRGSSAKVVEVQDCVRDARYAVKIFRSSSVGIHEQRVLSKLGQVSSAGSTQKFLRLYNSFDFGGHFCLVIDKLAGSLFDFLQKNKFMPFPRSHVQKFAQQLFEGVAGLHNLNIIHGDLKPENILLVDCTSHHHAMYHPAQSVSGAPFHIMGRRSVLTNTEIRLADFGMATFENEYHDPNVGTPIFCPPEVILGLEWSLPHDIWSLGCIIVELFLGTPLFDPQDRIGHLAMMQHVIGHPIDPGILQRAERSENLPKELTQYIRNGKLHVPEAINRRLRSTKALTTLIPPVSEYNRQLISLLQRIFVFDPLGRITAAEALDHLWVRGHSTNSIKATGTVRPGIRRLPPPTAHSQDSLLQDISRIVEILFLILAASHSRSQVYYKHRDSFFQGFRGLLRMSLKSARARPPILTDSVRRQIDGILCRSDSAKSKIGDLQNVALVNGVLRALLKKPLGFTQNQLSVIWGYLNMSRMSGHVTGNLLSR</sequence>
<keyword evidence="5 6" id="KW-0067">ATP-binding</keyword>
<dbReference type="Pfam" id="PF00069">
    <property type="entry name" value="Pkinase"/>
    <property type="match status" value="1"/>
</dbReference>
<feature type="domain" description="Protein kinase" evidence="7">
    <location>
        <begin position="30"/>
        <end position="359"/>
    </location>
</feature>
<dbReference type="VEuPathDB" id="FungiDB:AFLA_003829"/>
<dbReference type="InterPro" id="IPR017441">
    <property type="entry name" value="Protein_kinase_ATP_BS"/>
</dbReference>
<evidence type="ECO:0000256" key="3">
    <source>
        <dbReference type="ARBA" id="ARBA00022741"/>
    </source>
</evidence>
<name>A0A5N6GFJ5_ASPFL</name>
<gene>
    <name evidence="8" type="ORF">BDV35DRAFT_398339</name>
</gene>
<dbReference type="EMBL" id="ML734719">
    <property type="protein sequence ID" value="KAB8240738.1"/>
    <property type="molecule type" value="Genomic_DNA"/>
</dbReference>
<evidence type="ECO:0000256" key="2">
    <source>
        <dbReference type="ARBA" id="ARBA00022679"/>
    </source>
</evidence>
<keyword evidence="1" id="KW-0723">Serine/threonine-protein kinase</keyword>
<dbReference type="PROSITE" id="PS00108">
    <property type="entry name" value="PROTEIN_KINASE_ST"/>
    <property type="match status" value="1"/>
</dbReference>
<dbReference type="Gene3D" id="3.30.200.20">
    <property type="entry name" value="Phosphorylase Kinase, domain 1"/>
    <property type="match status" value="1"/>
</dbReference>
<organism evidence="8">
    <name type="scientific">Aspergillus flavus</name>
    <dbReference type="NCBI Taxonomy" id="5059"/>
    <lineage>
        <taxon>Eukaryota</taxon>
        <taxon>Fungi</taxon>
        <taxon>Dikarya</taxon>
        <taxon>Ascomycota</taxon>
        <taxon>Pezizomycotina</taxon>
        <taxon>Eurotiomycetes</taxon>
        <taxon>Eurotiomycetidae</taxon>
        <taxon>Eurotiales</taxon>
        <taxon>Aspergillaceae</taxon>
        <taxon>Aspergillus</taxon>
        <taxon>Aspergillus subgen. Circumdati</taxon>
    </lineage>
</organism>
<evidence type="ECO:0000259" key="7">
    <source>
        <dbReference type="PROSITE" id="PS50011"/>
    </source>
</evidence>
<dbReference type="PROSITE" id="PS00107">
    <property type="entry name" value="PROTEIN_KINASE_ATP"/>
    <property type="match status" value="1"/>
</dbReference>
<dbReference type="AlphaFoldDB" id="A0A5N6GFJ5"/>
<dbReference type="GO" id="GO:0005634">
    <property type="term" value="C:nucleus"/>
    <property type="evidence" value="ECO:0007669"/>
    <property type="project" value="TreeGrafter"/>
</dbReference>
<dbReference type="GO" id="GO:0005524">
    <property type="term" value="F:ATP binding"/>
    <property type="evidence" value="ECO:0007669"/>
    <property type="project" value="UniProtKB-UniRule"/>
</dbReference>
<evidence type="ECO:0000313" key="8">
    <source>
        <dbReference type="EMBL" id="KAB8240738.1"/>
    </source>
</evidence>
<dbReference type="PANTHER" id="PTHR45646:SF11">
    <property type="entry name" value="SERINE_THREONINE-PROTEIN KINASE DOA"/>
    <property type="match status" value="1"/>
</dbReference>
<evidence type="ECO:0000256" key="1">
    <source>
        <dbReference type="ARBA" id="ARBA00022527"/>
    </source>
</evidence>
<dbReference type="GO" id="GO:0043484">
    <property type="term" value="P:regulation of RNA splicing"/>
    <property type="evidence" value="ECO:0007669"/>
    <property type="project" value="TreeGrafter"/>
</dbReference>
<dbReference type="VEuPathDB" id="FungiDB:F9C07_1037"/>
<dbReference type="SUPFAM" id="SSF56112">
    <property type="entry name" value="Protein kinase-like (PK-like)"/>
    <property type="match status" value="1"/>
</dbReference>
<proteinExistence type="predicted"/>
<reference evidence="8" key="1">
    <citation type="submission" date="2019-04" db="EMBL/GenBank/DDBJ databases">
        <title>Friends and foes A comparative genomics study of 23 Aspergillus species from section Flavi.</title>
        <authorList>
            <consortium name="DOE Joint Genome Institute"/>
            <person name="Kjaerbolling I."/>
            <person name="Vesth T."/>
            <person name="Frisvad J.C."/>
            <person name="Nybo J.L."/>
            <person name="Theobald S."/>
            <person name="Kildgaard S."/>
            <person name="Isbrandt T."/>
            <person name="Kuo A."/>
            <person name="Sato A."/>
            <person name="Lyhne E.K."/>
            <person name="Kogle M.E."/>
            <person name="Wiebenga A."/>
            <person name="Kun R.S."/>
            <person name="Lubbers R.J."/>
            <person name="Makela M.R."/>
            <person name="Barry K."/>
            <person name="Chovatia M."/>
            <person name="Clum A."/>
            <person name="Daum C."/>
            <person name="Haridas S."/>
            <person name="He G."/>
            <person name="LaButti K."/>
            <person name="Lipzen A."/>
            <person name="Mondo S."/>
            <person name="Riley R."/>
            <person name="Salamov A."/>
            <person name="Simmons B.A."/>
            <person name="Magnuson J.K."/>
            <person name="Henrissat B."/>
            <person name="Mortensen U.H."/>
            <person name="Larsen T.O."/>
            <person name="Devries R.P."/>
            <person name="Grigoriev I.V."/>
            <person name="Machida M."/>
            <person name="Baker S.E."/>
            <person name="Andersen M.R."/>
        </authorList>
    </citation>
    <scope>NUCLEOTIDE SEQUENCE [LARGE SCALE GENOMIC DNA]</scope>
    <source>
        <strain evidence="8">CBS 121.62</strain>
    </source>
</reference>
<dbReference type="InterPro" id="IPR008271">
    <property type="entry name" value="Ser/Thr_kinase_AS"/>
</dbReference>
<dbReference type="SMART" id="SM00220">
    <property type="entry name" value="S_TKc"/>
    <property type="match status" value="1"/>
</dbReference>
<dbReference type="InterPro" id="IPR051175">
    <property type="entry name" value="CLK_kinases"/>
</dbReference>
<dbReference type="PROSITE" id="PS50011">
    <property type="entry name" value="PROTEIN_KINASE_DOM"/>
    <property type="match status" value="1"/>
</dbReference>
<evidence type="ECO:0000256" key="4">
    <source>
        <dbReference type="ARBA" id="ARBA00022777"/>
    </source>
</evidence>
<dbReference type="Proteomes" id="UP000325434">
    <property type="component" value="Unassembled WGS sequence"/>
</dbReference>
<feature type="binding site" evidence="6">
    <location>
        <position position="59"/>
    </location>
    <ligand>
        <name>ATP</name>
        <dbReference type="ChEBI" id="CHEBI:30616"/>
    </ligand>
</feature>
<keyword evidence="2" id="KW-0808">Transferase</keyword>
<dbReference type="InterPro" id="IPR011009">
    <property type="entry name" value="Kinase-like_dom_sf"/>
</dbReference>
<dbReference type="Gene3D" id="1.10.510.10">
    <property type="entry name" value="Transferase(Phosphotransferase) domain 1"/>
    <property type="match status" value="1"/>
</dbReference>
<dbReference type="InterPro" id="IPR000719">
    <property type="entry name" value="Prot_kinase_dom"/>
</dbReference>